<organism evidence="3 4">
    <name type="scientific">Fodinibius salsisoli</name>
    <dbReference type="NCBI Taxonomy" id="2820877"/>
    <lineage>
        <taxon>Bacteria</taxon>
        <taxon>Pseudomonadati</taxon>
        <taxon>Balneolota</taxon>
        <taxon>Balneolia</taxon>
        <taxon>Balneolales</taxon>
        <taxon>Balneolaceae</taxon>
        <taxon>Fodinibius</taxon>
    </lineage>
</organism>
<comment type="caution">
    <text evidence="3">The sequence shown here is derived from an EMBL/GenBank/DDBJ whole genome shotgun (WGS) entry which is preliminary data.</text>
</comment>
<keyword evidence="2" id="KW-0472">Membrane</keyword>
<feature type="compositionally biased region" description="Polar residues" evidence="1">
    <location>
        <begin position="133"/>
        <end position="152"/>
    </location>
</feature>
<protein>
    <submittedName>
        <fullName evidence="3">Uncharacterized protein</fullName>
    </submittedName>
</protein>
<evidence type="ECO:0000256" key="2">
    <source>
        <dbReference type="SAM" id="Phobius"/>
    </source>
</evidence>
<dbReference type="EMBL" id="JAGGJA010000006">
    <property type="protein sequence ID" value="MCW9707174.1"/>
    <property type="molecule type" value="Genomic_DNA"/>
</dbReference>
<keyword evidence="2" id="KW-0812">Transmembrane</keyword>
<feature type="transmembrane region" description="Helical" evidence="2">
    <location>
        <begin position="12"/>
        <end position="31"/>
    </location>
</feature>
<evidence type="ECO:0000256" key="1">
    <source>
        <dbReference type="SAM" id="MobiDB-lite"/>
    </source>
</evidence>
<gene>
    <name evidence="3" type="ORF">J6I44_09925</name>
</gene>
<evidence type="ECO:0000313" key="4">
    <source>
        <dbReference type="Proteomes" id="UP001207918"/>
    </source>
</evidence>
<sequence>MPHNGFTSRTYLIWTGLAMIALLFAIIGYRYSEIHSLEIRESGTSSPDMDTSVEKELELPQADSGTSLFSNLDVIPLKQINNFQITVMPLVHDSPEFSIILPDRDRNTAPATSPNHFIKDKIKISSKSKILTPDNTTQKHPTGSSPSRTISVNHSFSENMDLGKKSLPKYHLSLASYISKNKQPIIRSSSINQVGIKNVTAIIQSRNDIGYASVEQIGSHNHSLTEQYSTADLSQNIARIEQEGAHNLGLQKQYQMDNLHSNNTILQQTGMFNISSQQQHGVGNTNTSHVVQQGTHNFAQTSQSGMFGTMQSTIKQQGSSNHTSISQQDF</sequence>
<accession>A0ABT3PMN1</accession>
<feature type="region of interest" description="Disordered" evidence="1">
    <location>
        <begin position="128"/>
        <end position="152"/>
    </location>
</feature>
<evidence type="ECO:0000313" key="3">
    <source>
        <dbReference type="EMBL" id="MCW9707174.1"/>
    </source>
</evidence>
<dbReference type="Proteomes" id="UP001207918">
    <property type="component" value="Unassembled WGS sequence"/>
</dbReference>
<proteinExistence type="predicted"/>
<name>A0ABT3PMN1_9BACT</name>
<dbReference type="RefSeq" id="WP_265765933.1">
    <property type="nucleotide sequence ID" value="NZ_JAGGJA010000006.1"/>
</dbReference>
<reference evidence="3 4" key="1">
    <citation type="submission" date="2021-03" db="EMBL/GenBank/DDBJ databases">
        <title>Aliifodinibius sp. nov., a new bacterium isolated from saline soil.</title>
        <authorList>
            <person name="Galisteo C."/>
            <person name="De La Haba R."/>
            <person name="Sanchez-Porro C."/>
            <person name="Ventosa A."/>
        </authorList>
    </citation>
    <scope>NUCLEOTIDE SEQUENCE [LARGE SCALE GENOMIC DNA]</scope>
    <source>
        <strain evidence="3 4">1BSP15-2V2</strain>
    </source>
</reference>
<keyword evidence="4" id="KW-1185">Reference proteome</keyword>
<keyword evidence="2" id="KW-1133">Transmembrane helix</keyword>